<feature type="compositionally biased region" description="Low complexity" evidence="1">
    <location>
        <begin position="142"/>
        <end position="153"/>
    </location>
</feature>
<accession>S3ZMW0</accession>
<reference evidence="2 3" key="1">
    <citation type="submission" date="2013-02" db="EMBL/GenBank/DDBJ databases">
        <title>Draft Genome Sequence of Streptomyces aurantiacus, Which Produces Setomimycin.</title>
        <authorList>
            <person name="Gruening B.A."/>
            <person name="Praeg A."/>
            <person name="Erxleben A."/>
            <person name="Guenther S."/>
            <person name="Mueller M."/>
        </authorList>
    </citation>
    <scope>NUCLEOTIDE SEQUENCE [LARGE SCALE GENOMIC DNA]</scope>
    <source>
        <strain evidence="2 3">JA 4570</strain>
    </source>
</reference>
<dbReference type="OrthoDB" id="9816502at2"/>
<organism evidence="2 3">
    <name type="scientific">Streptomyces aurantiacus JA 4570</name>
    <dbReference type="NCBI Taxonomy" id="1286094"/>
    <lineage>
        <taxon>Bacteria</taxon>
        <taxon>Bacillati</taxon>
        <taxon>Actinomycetota</taxon>
        <taxon>Actinomycetes</taxon>
        <taxon>Kitasatosporales</taxon>
        <taxon>Streptomycetaceae</taxon>
        <taxon>Streptomyces</taxon>
        <taxon>Streptomyces aurantiacus group</taxon>
    </lineage>
</organism>
<dbReference type="EMBL" id="AOPZ01000495">
    <property type="protein sequence ID" value="EPH39725.1"/>
    <property type="molecule type" value="Genomic_DNA"/>
</dbReference>
<evidence type="ECO:0000313" key="2">
    <source>
        <dbReference type="EMBL" id="EPH39725.1"/>
    </source>
</evidence>
<gene>
    <name evidence="2" type="ORF">STRAU_7204</name>
</gene>
<comment type="caution">
    <text evidence="2">The sequence shown here is derived from an EMBL/GenBank/DDBJ whole genome shotgun (WGS) entry which is preliminary data.</text>
</comment>
<dbReference type="PATRIC" id="fig|1286094.4.peg.7128"/>
<dbReference type="RefSeq" id="WP_016645310.1">
    <property type="nucleotide sequence ID" value="NZ_AOPZ01000495.1"/>
</dbReference>
<evidence type="ECO:0000313" key="3">
    <source>
        <dbReference type="Proteomes" id="UP000014629"/>
    </source>
</evidence>
<keyword evidence="3" id="KW-1185">Reference proteome</keyword>
<sequence>MGSWHWNDQESPTTAVGVRATMGAVTMKDDPQAMQRPYVFVRGYDSRLHVNWWDGNVNWWDGKAWHWSDQGTPAGRTVIEKVGAITVQDGPNAQQRPYAFVVTDDSKLHVNWWEARRAGVWSVRASESSPFRTTRTRRSARTRSSSPTTSGSG</sequence>
<protein>
    <submittedName>
        <fullName evidence="2">Uncharacterized protein</fullName>
    </submittedName>
</protein>
<feature type="region of interest" description="Disordered" evidence="1">
    <location>
        <begin position="131"/>
        <end position="153"/>
    </location>
</feature>
<name>S3ZMW0_9ACTN</name>
<dbReference type="AlphaFoldDB" id="S3ZMW0"/>
<dbReference type="Proteomes" id="UP000014629">
    <property type="component" value="Unassembled WGS sequence"/>
</dbReference>
<evidence type="ECO:0000256" key="1">
    <source>
        <dbReference type="SAM" id="MobiDB-lite"/>
    </source>
</evidence>
<proteinExistence type="predicted"/>